<evidence type="ECO:0000313" key="3">
    <source>
        <dbReference type="Proteomes" id="UP000229916"/>
    </source>
</evidence>
<dbReference type="InterPro" id="IPR010093">
    <property type="entry name" value="SinI_DNA-bd"/>
</dbReference>
<protein>
    <recommendedName>
        <fullName evidence="1">Helix-turn-helix domain-containing protein</fullName>
    </recommendedName>
</protein>
<dbReference type="NCBIfam" id="TIGR01764">
    <property type="entry name" value="excise"/>
    <property type="match status" value="1"/>
</dbReference>
<feature type="domain" description="Helix-turn-helix" evidence="1">
    <location>
        <begin position="10"/>
        <end position="52"/>
    </location>
</feature>
<gene>
    <name evidence="2" type="ORF">COS81_03705</name>
</gene>
<name>A0A2M7AMJ9_UNCKA</name>
<dbReference type="Pfam" id="PF12728">
    <property type="entry name" value="HTH_17"/>
    <property type="match status" value="1"/>
</dbReference>
<comment type="caution">
    <text evidence="2">The sequence shown here is derived from an EMBL/GenBank/DDBJ whole genome shotgun (WGS) entry which is preliminary data.</text>
</comment>
<evidence type="ECO:0000313" key="2">
    <source>
        <dbReference type="EMBL" id="PIU68500.1"/>
    </source>
</evidence>
<organism evidence="2 3">
    <name type="scientific">candidate division WWE3 bacterium CG06_land_8_20_14_3_00_42_16</name>
    <dbReference type="NCBI Taxonomy" id="1975083"/>
    <lineage>
        <taxon>Bacteria</taxon>
        <taxon>Katanobacteria</taxon>
    </lineage>
</organism>
<proteinExistence type="predicted"/>
<dbReference type="EMBL" id="PEWD01000070">
    <property type="protein sequence ID" value="PIU68500.1"/>
    <property type="molecule type" value="Genomic_DNA"/>
</dbReference>
<evidence type="ECO:0000259" key="1">
    <source>
        <dbReference type="Pfam" id="PF12728"/>
    </source>
</evidence>
<dbReference type="GO" id="GO:0003677">
    <property type="term" value="F:DNA binding"/>
    <property type="evidence" value="ECO:0007669"/>
    <property type="project" value="InterPro"/>
</dbReference>
<sequence>MLNQADPLKVYTPEQVAAMLQLSKNTVYELIGRGEIVAKKIGKVYRISARSLSCIFTGLDADLYEAEKEDLKQIPKVKEALSRVRAQLK</sequence>
<accession>A0A2M7AMJ9</accession>
<dbReference type="InterPro" id="IPR041657">
    <property type="entry name" value="HTH_17"/>
</dbReference>
<dbReference type="AlphaFoldDB" id="A0A2M7AMJ9"/>
<reference evidence="3" key="1">
    <citation type="submission" date="2017-09" db="EMBL/GenBank/DDBJ databases">
        <title>Depth-based differentiation of microbial function through sediment-hosted aquifers and enrichment of novel symbionts in the deep terrestrial subsurface.</title>
        <authorList>
            <person name="Probst A.J."/>
            <person name="Ladd B."/>
            <person name="Jarett J.K."/>
            <person name="Geller-Mcgrath D.E."/>
            <person name="Sieber C.M.K."/>
            <person name="Emerson J.B."/>
            <person name="Anantharaman K."/>
            <person name="Thomas B.C."/>
            <person name="Malmstrom R."/>
            <person name="Stieglmeier M."/>
            <person name="Klingl A."/>
            <person name="Woyke T."/>
            <person name="Ryan C.M."/>
            <person name="Banfield J.F."/>
        </authorList>
    </citation>
    <scope>NUCLEOTIDE SEQUENCE [LARGE SCALE GENOMIC DNA]</scope>
</reference>
<dbReference type="Proteomes" id="UP000229916">
    <property type="component" value="Unassembled WGS sequence"/>
</dbReference>